<organism evidence="4 5">
    <name type="scientific">Salegentibacter echinorum</name>
    <dbReference type="NCBI Taxonomy" id="1073325"/>
    <lineage>
        <taxon>Bacteria</taxon>
        <taxon>Pseudomonadati</taxon>
        <taxon>Bacteroidota</taxon>
        <taxon>Flavobacteriia</taxon>
        <taxon>Flavobacteriales</taxon>
        <taxon>Flavobacteriaceae</taxon>
        <taxon>Salegentibacter</taxon>
    </lineage>
</organism>
<keyword evidence="1" id="KW-0677">Repeat</keyword>
<feature type="repeat" description="TPR" evidence="3">
    <location>
        <begin position="72"/>
        <end position="105"/>
    </location>
</feature>
<name>A0A1M5DTX6_SALEC</name>
<dbReference type="InterPro" id="IPR051685">
    <property type="entry name" value="Ycf3/AcsC/BcsC/TPR_MFPF"/>
</dbReference>
<dbReference type="SMART" id="SM00028">
    <property type="entry name" value="TPR"/>
    <property type="match status" value="5"/>
</dbReference>
<evidence type="ECO:0000256" key="3">
    <source>
        <dbReference type="PROSITE-ProRule" id="PRU00339"/>
    </source>
</evidence>
<dbReference type="PROSITE" id="PS50005">
    <property type="entry name" value="TPR"/>
    <property type="match status" value="2"/>
</dbReference>
<dbReference type="InterPro" id="IPR011990">
    <property type="entry name" value="TPR-like_helical_dom_sf"/>
</dbReference>
<dbReference type="Gene3D" id="1.25.40.10">
    <property type="entry name" value="Tetratricopeptide repeat domain"/>
    <property type="match status" value="3"/>
</dbReference>
<sequence>MLLVFGAVLPSGNLCAQEKDLAVQDVNEDNLGNVTDQFQEYFFEALKQKGIENYEKALRALQRCEELQPESAVIYFEKARNYNALEDYDKAITNLKKAHELAPAREDVLHELYKTYTRAKRYPEAILSLKKLIEIDKDYRQELANLYLMNQQYDEALQTIEEVDKERGTSSYRNKLRQQIYARTGNIGAQISNLEKAINEQPKNEKNYLNLIYIYSDRGNEQEAYRTALKLQENVPGSSLVHLALYKFYLEMKQPEEAIKSMKTVFKSEEIDAKSKYKVLNDFLRFVDHNPNYEDELMSVSKTLREKENLPKLYEQLGVYYMKRGANEDALNFLEEGLADNPNDFELLRNTLFLQLELKKYKDARDLSEDMLEVFPTQPVLYLFKGVALNKLQEFNEAIEILTFGLDYLIGNPGMEIDFYTQLELAHQKLGNVKESQAYKTKAEQLIKELQ</sequence>
<dbReference type="PANTHER" id="PTHR44943:SF10">
    <property type="match status" value="1"/>
</dbReference>
<protein>
    <submittedName>
        <fullName evidence="4">Tetratricopeptide repeat-containing protein</fullName>
    </submittedName>
</protein>
<evidence type="ECO:0000313" key="5">
    <source>
        <dbReference type="Proteomes" id="UP000183945"/>
    </source>
</evidence>
<dbReference type="Pfam" id="PF14559">
    <property type="entry name" value="TPR_19"/>
    <property type="match status" value="1"/>
</dbReference>
<proteinExistence type="predicted"/>
<reference evidence="5" key="1">
    <citation type="submission" date="2016-11" db="EMBL/GenBank/DDBJ databases">
        <authorList>
            <person name="Varghese N."/>
            <person name="Submissions S."/>
        </authorList>
    </citation>
    <scope>NUCLEOTIDE SEQUENCE [LARGE SCALE GENOMIC DNA]</scope>
    <source>
        <strain evidence="5">DSM 24579</strain>
    </source>
</reference>
<keyword evidence="5" id="KW-1185">Reference proteome</keyword>
<keyword evidence="2 3" id="KW-0802">TPR repeat</keyword>
<accession>A0A1M5DTX6</accession>
<dbReference type="AlphaFoldDB" id="A0A1M5DTX6"/>
<dbReference type="PANTHER" id="PTHR44943">
    <property type="entry name" value="CELLULOSE SYNTHASE OPERON PROTEIN C"/>
    <property type="match status" value="1"/>
</dbReference>
<dbReference type="SUPFAM" id="SSF48452">
    <property type="entry name" value="TPR-like"/>
    <property type="match status" value="1"/>
</dbReference>
<evidence type="ECO:0000256" key="2">
    <source>
        <dbReference type="ARBA" id="ARBA00022803"/>
    </source>
</evidence>
<dbReference type="Proteomes" id="UP000183945">
    <property type="component" value="Unassembled WGS sequence"/>
</dbReference>
<gene>
    <name evidence="4" type="ORF">SAMN05444483_102111</name>
</gene>
<feature type="repeat" description="TPR" evidence="3">
    <location>
        <begin position="311"/>
        <end position="344"/>
    </location>
</feature>
<evidence type="ECO:0000256" key="1">
    <source>
        <dbReference type="ARBA" id="ARBA00022737"/>
    </source>
</evidence>
<dbReference type="EMBL" id="FQVT01000002">
    <property type="protein sequence ID" value="SHF70375.1"/>
    <property type="molecule type" value="Genomic_DNA"/>
</dbReference>
<evidence type="ECO:0000313" key="4">
    <source>
        <dbReference type="EMBL" id="SHF70375.1"/>
    </source>
</evidence>
<dbReference type="InterPro" id="IPR019734">
    <property type="entry name" value="TPR_rpt"/>
</dbReference>
<dbReference type="STRING" id="1073325.SAMN05444483_102111"/>